<evidence type="ECO:0000256" key="2">
    <source>
        <dbReference type="ARBA" id="ARBA00022448"/>
    </source>
</evidence>
<dbReference type="Gene3D" id="2.60.40.1120">
    <property type="entry name" value="Carboxypeptidase-like, regulatory domain"/>
    <property type="match status" value="1"/>
</dbReference>
<evidence type="ECO:0000256" key="3">
    <source>
        <dbReference type="ARBA" id="ARBA00022452"/>
    </source>
</evidence>
<feature type="domain" description="TonB-dependent receptor plug" evidence="9">
    <location>
        <begin position="117"/>
        <end position="236"/>
    </location>
</feature>
<evidence type="ECO:0000256" key="6">
    <source>
        <dbReference type="ARBA" id="ARBA00023237"/>
    </source>
</evidence>
<keyword evidence="5 7" id="KW-0472">Membrane</keyword>
<keyword evidence="2 7" id="KW-0813">Transport</keyword>
<feature type="chain" id="PRO_5017695585" evidence="8">
    <location>
        <begin position="24"/>
        <end position="1052"/>
    </location>
</feature>
<dbReference type="InterPro" id="IPR012910">
    <property type="entry name" value="Plug_dom"/>
</dbReference>
<keyword evidence="8" id="KW-0732">Signal</keyword>
<dbReference type="RefSeq" id="WP_115833639.1">
    <property type="nucleotide sequence ID" value="NZ_QNUL01000030.1"/>
</dbReference>
<comment type="similarity">
    <text evidence="7">Belongs to the TonB-dependent receptor family.</text>
</comment>
<dbReference type="InterPro" id="IPR039426">
    <property type="entry name" value="TonB-dep_rcpt-like"/>
</dbReference>
<dbReference type="InterPro" id="IPR036942">
    <property type="entry name" value="Beta-barrel_TonB_sf"/>
</dbReference>
<keyword evidence="6 7" id="KW-0998">Cell outer membrane</keyword>
<dbReference type="InterPro" id="IPR023997">
    <property type="entry name" value="TonB-dep_OMP_SusC/RagA_CS"/>
</dbReference>
<reference evidence="10 11" key="1">
    <citation type="submission" date="2018-07" db="EMBL/GenBank/DDBJ databases">
        <title>Dyadobacter roseus sp. nov., isolated from rose rhizosphere soil.</title>
        <authorList>
            <person name="Chen L."/>
        </authorList>
    </citation>
    <scope>NUCLEOTIDE SEQUENCE [LARGE SCALE GENOMIC DNA]</scope>
    <source>
        <strain evidence="10 11">RS19</strain>
    </source>
</reference>
<dbReference type="EMBL" id="QNUL01000030">
    <property type="protein sequence ID" value="REA57172.1"/>
    <property type="molecule type" value="Genomic_DNA"/>
</dbReference>
<evidence type="ECO:0000313" key="11">
    <source>
        <dbReference type="Proteomes" id="UP000256373"/>
    </source>
</evidence>
<dbReference type="GO" id="GO:0009279">
    <property type="term" value="C:cell outer membrane"/>
    <property type="evidence" value="ECO:0007669"/>
    <property type="project" value="UniProtKB-SubCell"/>
</dbReference>
<dbReference type="Pfam" id="PF13715">
    <property type="entry name" value="CarbopepD_reg_2"/>
    <property type="match status" value="1"/>
</dbReference>
<gene>
    <name evidence="10" type="ORF">DSL64_24545</name>
</gene>
<dbReference type="Proteomes" id="UP000256373">
    <property type="component" value="Unassembled WGS sequence"/>
</dbReference>
<protein>
    <submittedName>
        <fullName evidence="10">SusC/RagA family TonB-linked outer membrane protein</fullName>
    </submittedName>
</protein>
<feature type="signal peptide" evidence="8">
    <location>
        <begin position="1"/>
        <end position="23"/>
    </location>
</feature>
<dbReference type="AlphaFoldDB" id="A0A3D8Y4G8"/>
<dbReference type="Pfam" id="PF07715">
    <property type="entry name" value="Plug"/>
    <property type="match status" value="1"/>
</dbReference>
<evidence type="ECO:0000256" key="7">
    <source>
        <dbReference type="PROSITE-ProRule" id="PRU01360"/>
    </source>
</evidence>
<dbReference type="Gene3D" id="2.40.170.20">
    <property type="entry name" value="TonB-dependent receptor, beta-barrel domain"/>
    <property type="match status" value="1"/>
</dbReference>
<keyword evidence="4 7" id="KW-0812">Transmembrane</keyword>
<dbReference type="SUPFAM" id="SSF56935">
    <property type="entry name" value="Porins"/>
    <property type="match status" value="1"/>
</dbReference>
<dbReference type="NCBIfam" id="TIGR04056">
    <property type="entry name" value="OMP_RagA_SusC"/>
    <property type="match status" value="1"/>
</dbReference>
<comment type="subcellular location">
    <subcellularLocation>
        <location evidence="1 7">Cell outer membrane</location>
        <topology evidence="1 7">Multi-pass membrane protein</topology>
    </subcellularLocation>
</comment>
<accession>A0A3D8Y4G8</accession>
<dbReference type="InterPro" id="IPR008969">
    <property type="entry name" value="CarboxyPept-like_regulatory"/>
</dbReference>
<sequence length="1052" mass="113500">MKHKYFATLLYVVFSLQTLLSVAQDRTVTGTVRDKSSGDGLPGVSLIIKGSNNGTITDQDGKFSISAPSGGILVVSFVGFNSVEQPLNNSNSYNIDLAADTRQLSEIIVVGYGTQTKAEFTGSAARITGTAVKDIPVQSFDQALAGRAAGVSIAQPNGVLNNPPIIRIRGINSISLSSYPLIVVDGIPINTGNVSADANVVNNPLGDINPADIESIDVLKDAASTSIYGSRAAAGVLLITTKRGKEGKVKVSYEGWTGFSTATRLPKLLNSTQFVAIKNEAVLNSRILAGTSQEGYETFFPSNNADGSLVDTRWYDYLYRTGVSHNHNVSITGGSKSTSYFFSTNFSDQKGFLIDNDFKRKAVRFNIDHEVNSRLKLRASINYNTTFNKSPNSGSLPNNAQLIVGAARMALTLAPNVAPYNADGSYNITPTGQIGNGNNKIVSSYYNPVSLLALSRYTSENDRIIGSFGATLKLLKGLDLTTTYAIDRLRTENVAFLSPENGSSSSTKGQGSNVTGLRNNWNWTSTLNYDRRSGKHHLALLAGYDVQKFENSSWGAYVTQAADIYFNDYQGSWGVINPTGNSLEAKAYLSYFGRLNYDLNDRYFFTANFRRDGNSALGIENKFGNFGGVSAGWALSEESFFKDAAISSTLNSVKFRASWGRVGNGNLSNAYGSQELYAASLYGSAATWAISQAGNPRLGWETSEQTNIGVDLGLLKDRVQVELTWFNNDVNGLILNAPQSPSKGIPGNVILSNVGSLYNRGIELGINANIIRKGDFSWNASFNYTGIRNKVTALADGNADVIGSTHTAVNAFNVTRVGESVGSLYGAKTDGVNPENGRRIFINAKGEKVQFSHVVGAGDFRYSYLDGTRAPEISAADYDVLGNALPKWYGGLVNNFKYKQFDFSVNLTYAGGNYIMNGTKATLRDQRFFNNYTDILDRWTTPGQVTDIPRLVYNDQTSNGNNGPISANVEKGDFLRVQNIGLGYTIPTGLINRIGLGSARIYGQVSNAFIFTKYTGSDPESSVNSNSNTSPGVELNSIGQARNITFGINVGF</sequence>
<evidence type="ECO:0000259" key="9">
    <source>
        <dbReference type="Pfam" id="PF07715"/>
    </source>
</evidence>
<evidence type="ECO:0000256" key="5">
    <source>
        <dbReference type="ARBA" id="ARBA00023136"/>
    </source>
</evidence>
<dbReference type="SUPFAM" id="SSF49464">
    <property type="entry name" value="Carboxypeptidase regulatory domain-like"/>
    <property type="match status" value="1"/>
</dbReference>
<dbReference type="Gene3D" id="2.170.130.10">
    <property type="entry name" value="TonB-dependent receptor, plug domain"/>
    <property type="match status" value="1"/>
</dbReference>
<organism evidence="10 11">
    <name type="scientific">Dyadobacter luteus</name>
    <dbReference type="NCBI Taxonomy" id="2259619"/>
    <lineage>
        <taxon>Bacteria</taxon>
        <taxon>Pseudomonadati</taxon>
        <taxon>Bacteroidota</taxon>
        <taxon>Cytophagia</taxon>
        <taxon>Cytophagales</taxon>
        <taxon>Spirosomataceae</taxon>
        <taxon>Dyadobacter</taxon>
    </lineage>
</organism>
<keyword evidence="3 7" id="KW-1134">Transmembrane beta strand</keyword>
<proteinExistence type="inferred from homology"/>
<evidence type="ECO:0000256" key="8">
    <source>
        <dbReference type="SAM" id="SignalP"/>
    </source>
</evidence>
<evidence type="ECO:0000256" key="1">
    <source>
        <dbReference type="ARBA" id="ARBA00004571"/>
    </source>
</evidence>
<evidence type="ECO:0000313" key="10">
    <source>
        <dbReference type="EMBL" id="REA57172.1"/>
    </source>
</evidence>
<dbReference type="OrthoDB" id="9768177at2"/>
<evidence type="ECO:0000256" key="4">
    <source>
        <dbReference type="ARBA" id="ARBA00022692"/>
    </source>
</evidence>
<dbReference type="NCBIfam" id="TIGR04057">
    <property type="entry name" value="SusC_RagA_signa"/>
    <property type="match status" value="1"/>
</dbReference>
<dbReference type="PROSITE" id="PS52016">
    <property type="entry name" value="TONB_DEPENDENT_REC_3"/>
    <property type="match status" value="1"/>
</dbReference>
<name>A0A3D8Y4G8_9BACT</name>
<comment type="caution">
    <text evidence="10">The sequence shown here is derived from an EMBL/GenBank/DDBJ whole genome shotgun (WGS) entry which is preliminary data.</text>
</comment>
<dbReference type="InterPro" id="IPR023996">
    <property type="entry name" value="TonB-dep_OMP_SusC/RagA"/>
</dbReference>
<dbReference type="InterPro" id="IPR037066">
    <property type="entry name" value="Plug_dom_sf"/>
</dbReference>
<keyword evidence="11" id="KW-1185">Reference proteome</keyword>